<dbReference type="PANTHER" id="PTHR30629:SF2">
    <property type="entry name" value="PROPHAGE INTEGRASE INTS-RELATED"/>
    <property type="match status" value="1"/>
</dbReference>
<accession>A0A0R0C3J9</accession>
<dbReference type="PANTHER" id="PTHR30629">
    <property type="entry name" value="PROPHAGE INTEGRASE"/>
    <property type="match status" value="1"/>
</dbReference>
<proteinExistence type="inferred from homology"/>
<dbReference type="AlphaFoldDB" id="A0A0R0C3J9"/>
<dbReference type="Gene3D" id="1.10.443.10">
    <property type="entry name" value="Intergrase catalytic core"/>
    <property type="match status" value="1"/>
</dbReference>
<dbReference type="GO" id="GO:0006310">
    <property type="term" value="P:DNA recombination"/>
    <property type="evidence" value="ECO:0007669"/>
    <property type="project" value="UniProtKB-KW"/>
</dbReference>
<dbReference type="STRING" id="405444.ABB26_10170"/>
<keyword evidence="3" id="KW-0238">DNA-binding</keyword>
<dbReference type="EMBL" id="LDJI01000019">
    <property type="protein sequence ID" value="KRG63931.1"/>
    <property type="molecule type" value="Genomic_DNA"/>
</dbReference>
<comment type="similarity">
    <text evidence="1">Belongs to the 'phage' integrase family.</text>
</comment>
<keyword evidence="4" id="KW-0233">DNA recombination</keyword>
<dbReference type="Proteomes" id="UP000050864">
    <property type="component" value="Unassembled WGS sequence"/>
</dbReference>
<dbReference type="InterPro" id="IPR010998">
    <property type="entry name" value="Integrase_recombinase_N"/>
</dbReference>
<keyword evidence="2" id="KW-0229">DNA integration</keyword>
<evidence type="ECO:0000256" key="2">
    <source>
        <dbReference type="ARBA" id="ARBA00022908"/>
    </source>
</evidence>
<comment type="caution">
    <text evidence="6">The sequence shown here is derived from an EMBL/GenBank/DDBJ whole genome shotgun (WGS) entry which is preliminary data.</text>
</comment>
<evidence type="ECO:0000256" key="4">
    <source>
        <dbReference type="ARBA" id="ARBA00023172"/>
    </source>
</evidence>
<dbReference type="PATRIC" id="fig|405444.3.peg.1055"/>
<name>A0A0R0C3J9_9GAMM</name>
<dbReference type="PROSITE" id="PS51898">
    <property type="entry name" value="TYR_RECOMBINASE"/>
    <property type="match status" value="1"/>
</dbReference>
<dbReference type="SUPFAM" id="SSF56349">
    <property type="entry name" value="DNA breaking-rejoining enzymes"/>
    <property type="match status" value="1"/>
</dbReference>
<evidence type="ECO:0000259" key="5">
    <source>
        <dbReference type="PROSITE" id="PS51898"/>
    </source>
</evidence>
<dbReference type="GO" id="GO:0015074">
    <property type="term" value="P:DNA integration"/>
    <property type="evidence" value="ECO:0007669"/>
    <property type="project" value="UniProtKB-KW"/>
</dbReference>
<dbReference type="GO" id="GO:0003677">
    <property type="term" value="F:DNA binding"/>
    <property type="evidence" value="ECO:0007669"/>
    <property type="project" value="UniProtKB-KW"/>
</dbReference>
<dbReference type="InterPro" id="IPR002104">
    <property type="entry name" value="Integrase_catalytic"/>
</dbReference>
<keyword evidence="7" id="KW-1185">Reference proteome</keyword>
<evidence type="ECO:0000256" key="3">
    <source>
        <dbReference type="ARBA" id="ARBA00023125"/>
    </source>
</evidence>
<evidence type="ECO:0000313" key="7">
    <source>
        <dbReference type="Proteomes" id="UP000050864"/>
    </source>
</evidence>
<reference evidence="6 7" key="1">
    <citation type="submission" date="2015-05" db="EMBL/GenBank/DDBJ databases">
        <title>Genome sequencing and analysis of members of genus Stenotrophomonas.</title>
        <authorList>
            <person name="Patil P.P."/>
            <person name="Midha S."/>
            <person name="Patil P.B."/>
        </authorList>
    </citation>
    <scope>NUCLEOTIDE SEQUENCE [LARGE SCALE GENOMIC DNA]</scope>
    <source>
        <strain evidence="6 7">DSM 18929</strain>
    </source>
</reference>
<dbReference type="Pfam" id="PF00589">
    <property type="entry name" value="Phage_integrase"/>
    <property type="match status" value="1"/>
</dbReference>
<feature type="domain" description="Tyr recombinase" evidence="5">
    <location>
        <begin position="134"/>
        <end position="325"/>
    </location>
</feature>
<evidence type="ECO:0000313" key="6">
    <source>
        <dbReference type="EMBL" id="KRG63931.1"/>
    </source>
</evidence>
<protein>
    <submittedName>
        <fullName evidence="6">Integrase</fullName>
    </submittedName>
</protein>
<dbReference type="InterPro" id="IPR050808">
    <property type="entry name" value="Phage_Integrase"/>
</dbReference>
<dbReference type="Gene3D" id="1.10.150.130">
    <property type="match status" value="1"/>
</dbReference>
<organism evidence="6 7">
    <name type="scientific">Stenotrophomonas humi</name>
    <dbReference type="NCBI Taxonomy" id="405444"/>
    <lineage>
        <taxon>Bacteria</taxon>
        <taxon>Pseudomonadati</taxon>
        <taxon>Pseudomonadota</taxon>
        <taxon>Gammaproteobacteria</taxon>
        <taxon>Lysobacterales</taxon>
        <taxon>Lysobacteraceae</taxon>
        <taxon>Stenotrophomonas</taxon>
    </lineage>
</organism>
<dbReference type="InterPro" id="IPR013762">
    <property type="entry name" value="Integrase-like_cat_sf"/>
</dbReference>
<gene>
    <name evidence="6" type="ORF">ABB26_10170</name>
</gene>
<dbReference type="InterPro" id="IPR011010">
    <property type="entry name" value="DNA_brk_join_enz"/>
</dbReference>
<evidence type="ECO:0000256" key="1">
    <source>
        <dbReference type="ARBA" id="ARBA00008857"/>
    </source>
</evidence>
<sequence length="329" mass="36291">MGKDKAKAFAAAKKLNALLIPGNDLVGRVLTPGETVADAIKVFRADDIPGRKWAPKTAEVYESVIRRIEAGLGATPVAEVTVKACATFIREVTESERARQQFRLVLGWILACAVEEGWIDTNPALATRKFSHTRKRERLTIDDFRKIWDAAPQWVRNAMDLSLLTLLRRDDVVSARFSDVHDGSLWVIPAKTEGSTNIRLKIAVAGPLAELLAQCRDSVASPFLIHRLPEKARPSNMRAKDREHHTQVLPEQLSRAFATARDAAGIDADNPPTFHEIRSLGGALLKEGGWTNEQIQALMGHSNVAMTEHYLGGHEAPWQPVNTGIALPR</sequence>